<evidence type="ECO:0000256" key="2">
    <source>
        <dbReference type="ARBA" id="ARBA00034247"/>
    </source>
</evidence>
<name>A0AAW9RP57_9HYPH</name>
<dbReference type="SMART" id="SM00267">
    <property type="entry name" value="GGDEF"/>
    <property type="match status" value="1"/>
</dbReference>
<keyword evidence="6" id="KW-1185">Reference proteome</keyword>
<dbReference type="NCBIfam" id="TIGR00254">
    <property type="entry name" value="GGDEF"/>
    <property type="match status" value="1"/>
</dbReference>
<dbReference type="InterPro" id="IPR050469">
    <property type="entry name" value="Diguanylate_Cyclase"/>
</dbReference>
<reference evidence="5 6" key="1">
    <citation type="submission" date="2024-02" db="EMBL/GenBank/DDBJ databases">
        <title>Genome analysis and characterization of Microbaculum marinisediminis sp. nov., isolated from marine sediment.</title>
        <authorList>
            <person name="Du Z.-J."/>
            <person name="Ye Y.-Q."/>
            <person name="Zhang Z.-R."/>
            <person name="Yuan S.-M."/>
            <person name="Zhang X.-Y."/>
        </authorList>
    </citation>
    <scope>NUCLEOTIDE SEQUENCE [LARGE SCALE GENOMIC DNA]</scope>
    <source>
        <strain evidence="5 6">SDUM1044001</strain>
    </source>
</reference>
<sequence length="383" mass="41477">MTMALVAPGVLCVFALAFLWAWTIEKTRHYLLLLAAGPFLFAVGALMQVFSFPDGTAPNALASGLFYTAAVLFVAEAVLWRSGKRLGVRTGLVLLAAVMGGLWYFAVIEPNTLVRVYIQNFGYGAIFLLAACKLVSLRRGRLVDRVLFWVLLVFALQFFFRTALTIGLDAPKSAAAFAESLFWAALHLSLAVLGTAFATALLAAAVSDLVEDLRRERDVDALTGVLNRRGFEVRARTIMTSGSRPLTLIACDLDHFKQINDSYGHGAGDEVLRAFGRLLGVSARPVDVVGRTGGEEFAILLHGGRDAAIVFAERLRVELSRMEYAFLRPETAVTASFGIAGAEPGDTMGSLLDRADRRLYLAKQGGRDRIIAADAEPAMRSIA</sequence>
<feature type="transmembrane region" description="Helical" evidence="3">
    <location>
        <begin position="147"/>
        <end position="168"/>
    </location>
</feature>
<keyword evidence="3" id="KW-1133">Transmembrane helix</keyword>
<dbReference type="InterPro" id="IPR043128">
    <property type="entry name" value="Rev_trsase/Diguanyl_cyclase"/>
</dbReference>
<evidence type="ECO:0000259" key="4">
    <source>
        <dbReference type="PROSITE" id="PS50887"/>
    </source>
</evidence>
<dbReference type="Gene3D" id="3.30.70.270">
    <property type="match status" value="1"/>
</dbReference>
<dbReference type="PROSITE" id="PS50887">
    <property type="entry name" value="GGDEF"/>
    <property type="match status" value="1"/>
</dbReference>
<keyword evidence="5" id="KW-0808">Transferase</keyword>
<dbReference type="InterPro" id="IPR029787">
    <property type="entry name" value="Nucleotide_cyclase"/>
</dbReference>
<accession>A0AAW9RP57</accession>
<feature type="transmembrane region" description="Helical" evidence="3">
    <location>
        <begin position="6"/>
        <end position="23"/>
    </location>
</feature>
<dbReference type="FunFam" id="3.30.70.270:FF:000001">
    <property type="entry name" value="Diguanylate cyclase domain protein"/>
    <property type="match status" value="1"/>
</dbReference>
<dbReference type="GO" id="GO:1902201">
    <property type="term" value="P:negative regulation of bacterial-type flagellum-dependent cell motility"/>
    <property type="evidence" value="ECO:0007669"/>
    <property type="project" value="TreeGrafter"/>
</dbReference>
<dbReference type="CDD" id="cd01949">
    <property type="entry name" value="GGDEF"/>
    <property type="match status" value="1"/>
</dbReference>
<dbReference type="EC" id="2.7.7.65" evidence="1"/>
<dbReference type="AlphaFoldDB" id="A0AAW9RP57"/>
<evidence type="ECO:0000313" key="6">
    <source>
        <dbReference type="Proteomes" id="UP001378188"/>
    </source>
</evidence>
<dbReference type="RefSeq" id="WP_340331828.1">
    <property type="nucleotide sequence ID" value="NZ_JAZHOF010000010.1"/>
</dbReference>
<feature type="transmembrane region" description="Helical" evidence="3">
    <location>
        <begin position="180"/>
        <end position="206"/>
    </location>
</feature>
<protein>
    <recommendedName>
        <fullName evidence="1">diguanylate cyclase</fullName>
        <ecNumber evidence="1">2.7.7.65</ecNumber>
    </recommendedName>
</protein>
<proteinExistence type="predicted"/>
<dbReference type="EMBL" id="JAZHOF010000010">
    <property type="protein sequence ID" value="MEJ8574127.1"/>
    <property type="molecule type" value="Genomic_DNA"/>
</dbReference>
<evidence type="ECO:0000256" key="1">
    <source>
        <dbReference type="ARBA" id="ARBA00012528"/>
    </source>
</evidence>
<feature type="transmembrane region" description="Helical" evidence="3">
    <location>
        <begin position="30"/>
        <end position="51"/>
    </location>
</feature>
<dbReference type="PANTHER" id="PTHR45138">
    <property type="entry name" value="REGULATORY COMPONENTS OF SENSORY TRANSDUCTION SYSTEM"/>
    <property type="match status" value="1"/>
</dbReference>
<dbReference type="GO" id="GO:0043709">
    <property type="term" value="P:cell adhesion involved in single-species biofilm formation"/>
    <property type="evidence" value="ECO:0007669"/>
    <property type="project" value="TreeGrafter"/>
</dbReference>
<feature type="transmembrane region" description="Helical" evidence="3">
    <location>
        <begin position="117"/>
        <end position="135"/>
    </location>
</feature>
<dbReference type="PANTHER" id="PTHR45138:SF9">
    <property type="entry name" value="DIGUANYLATE CYCLASE DGCM-RELATED"/>
    <property type="match status" value="1"/>
</dbReference>
<dbReference type="Pfam" id="PF00990">
    <property type="entry name" value="GGDEF"/>
    <property type="match status" value="1"/>
</dbReference>
<feature type="domain" description="GGDEF" evidence="4">
    <location>
        <begin position="244"/>
        <end position="375"/>
    </location>
</feature>
<dbReference type="Proteomes" id="UP001378188">
    <property type="component" value="Unassembled WGS sequence"/>
</dbReference>
<organism evidence="5 6">
    <name type="scientific">Microbaculum marinum</name>
    <dbReference type="NCBI Taxonomy" id="1764581"/>
    <lineage>
        <taxon>Bacteria</taxon>
        <taxon>Pseudomonadati</taxon>
        <taxon>Pseudomonadota</taxon>
        <taxon>Alphaproteobacteria</taxon>
        <taxon>Hyphomicrobiales</taxon>
        <taxon>Tepidamorphaceae</taxon>
        <taxon>Microbaculum</taxon>
    </lineage>
</organism>
<keyword evidence="5" id="KW-0548">Nucleotidyltransferase</keyword>
<dbReference type="GO" id="GO:0005886">
    <property type="term" value="C:plasma membrane"/>
    <property type="evidence" value="ECO:0007669"/>
    <property type="project" value="TreeGrafter"/>
</dbReference>
<dbReference type="GO" id="GO:0052621">
    <property type="term" value="F:diguanylate cyclase activity"/>
    <property type="evidence" value="ECO:0007669"/>
    <property type="project" value="UniProtKB-EC"/>
</dbReference>
<feature type="transmembrane region" description="Helical" evidence="3">
    <location>
        <begin position="86"/>
        <end position="105"/>
    </location>
</feature>
<keyword evidence="3" id="KW-0812">Transmembrane</keyword>
<keyword evidence="3" id="KW-0472">Membrane</keyword>
<evidence type="ECO:0000256" key="3">
    <source>
        <dbReference type="SAM" id="Phobius"/>
    </source>
</evidence>
<comment type="catalytic activity">
    <reaction evidence="2">
        <text>2 GTP = 3',3'-c-di-GMP + 2 diphosphate</text>
        <dbReference type="Rhea" id="RHEA:24898"/>
        <dbReference type="ChEBI" id="CHEBI:33019"/>
        <dbReference type="ChEBI" id="CHEBI:37565"/>
        <dbReference type="ChEBI" id="CHEBI:58805"/>
        <dbReference type="EC" id="2.7.7.65"/>
    </reaction>
</comment>
<feature type="transmembrane region" description="Helical" evidence="3">
    <location>
        <begin position="57"/>
        <end position="79"/>
    </location>
</feature>
<comment type="caution">
    <text evidence="5">The sequence shown here is derived from an EMBL/GenBank/DDBJ whole genome shotgun (WGS) entry which is preliminary data.</text>
</comment>
<dbReference type="InterPro" id="IPR000160">
    <property type="entry name" value="GGDEF_dom"/>
</dbReference>
<evidence type="ECO:0000313" key="5">
    <source>
        <dbReference type="EMBL" id="MEJ8574127.1"/>
    </source>
</evidence>
<gene>
    <name evidence="5" type="ORF">V3328_21760</name>
</gene>
<dbReference type="SUPFAM" id="SSF55073">
    <property type="entry name" value="Nucleotide cyclase"/>
    <property type="match status" value="1"/>
</dbReference>